<evidence type="ECO:0000313" key="2">
    <source>
        <dbReference type="EMBL" id="KAK2571468.1"/>
    </source>
</evidence>
<dbReference type="EMBL" id="JARQWQ010000006">
    <property type="protein sequence ID" value="KAK2571468.1"/>
    <property type="molecule type" value="Genomic_DNA"/>
</dbReference>
<organism evidence="2 3">
    <name type="scientific">Acropora cervicornis</name>
    <name type="common">Staghorn coral</name>
    <dbReference type="NCBI Taxonomy" id="6130"/>
    <lineage>
        <taxon>Eukaryota</taxon>
        <taxon>Metazoa</taxon>
        <taxon>Cnidaria</taxon>
        <taxon>Anthozoa</taxon>
        <taxon>Hexacorallia</taxon>
        <taxon>Scleractinia</taxon>
        <taxon>Astrocoeniina</taxon>
        <taxon>Acroporidae</taxon>
        <taxon>Acropora</taxon>
    </lineage>
</organism>
<reference evidence="2" key="2">
    <citation type="journal article" date="2023" name="Science">
        <title>Genomic signatures of disease resistance in endangered staghorn corals.</title>
        <authorList>
            <person name="Vollmer S.V."/>
            <person name="Selwyn J.D."/>
            <person name="Despard B.A."/>
            <person name="Roesel C.L."/>
        </authorList>
    </citation>
    <scope>NUCLEOTIDE SEQUENCE</scope>
    <source>
        <strain evidence="2">K2</strain>
    </source>
</reference>
<accession>A0AAD9R1M5</accession>
<sequence length="80" mass="8903">MEGAYSVDREYKPTKTSVMKSGCAIKPTIRSVDARPQSNRLDGERRDGVFHTPYSTNAFPVTATNASENAADLFWIHSRP</sequence>
<name>A0AAD9R1M5_ACRCE</name>
<evidence type="ECO:0000313" key="3">
    <source>
        <dbReference type="Proteomes" id="UP001249851"/>
    </source>
</evidence>
<dbReference type="Proteomes" id="UP001249851">
    <property type="component" value="Unassembled WGS sequence"/>
</dbReference>
<dbReference type="AlphaFoldDB" id="A0AAD9R1M5"/>
<protein>
    <submittedName>
        <fullName evidence="2">Uncharacterized protein</fullName>
    </submittedName>
</protein>
<reference evidence="2" key="1">
    <citation type="journal article" date="2023" name="G3 (Bethesda)">
        <title>Whole genome assembly and annotation of the endangered Caribbean coral Acropora cervicornis.</title>
        <authorList>
            <person name="Selwyn J.D."/>
            <person name="Vollmer S.V."/>
        </authorList>
    </citation>
    <scope>NUCLEOTIDE SEQUENCE</scope>
    <source>
        <strain evidence="2">K2</strain>
    </source>
</reference>
<proteinExistence type="predicted"/>
<gene>
    <name evidence="2" type="ORF">P5673_004069</name>
</gene>
<feature type="region of interest" description="Disordered" evidence="1">
    <location>
        <begin position="29"/>
        <end position="55"/>
    </location>
</feature>
<keyword evidence="3" id="KW-1185">Reference proteome</keyword>
<comment type="caution">
    <text evidence="2">The sequence shown here is derived from an EMBL/GenBank/DDBJ whole genome shotgun (WGS) entry which is preliminary data.</text>
</comment>
<evidence type="ECO:0000256" key="1">
    <source>
        <dbReference type="SAM" id="MobiDB-lite"/>
    </source>
</evidence>